<dbReference type="RefSeq" id="XP_034291749.1">
    <property type="nucleotide sequence ID" value="XM_034435858.1"/>
</dbReference>
<dbReference type="InterPro" id="IPR045160">
    <property type="entry name" value="ATG16"/>
</dbReference>
<dbReference type="Proteomes" id="UP001652622">
    <property type="component" value="Unplaced"/>
</dbReference>
<evidence type="ECO:0000259" key="2">
    <source>
        <dbReference type="Pfam" id="PF08614"/>
    </source>
</evidence>
<dbReference type="PANTHER" id="PTHR19878:SF7">
    <property type="entry name" value="PROTEIN ATG16L2"/>
    <property type="match status" value="1"/>
</dbReference>
<dbReference type="InParanoid" id="A0A6P9D9C9"/>
<sequence length="330" mass="37755">MAEEGLCLRRRWKRHIVRQLQQRDRAQKARFWDLVQAYTKLLEKSNLDDLSMPFQIPSVDHQMGGPPACSPKHPSSACVPDTVWDSSTLLMCLQNRHQDNLLQLETANGEMAYKVYELNQVLQAKDAALGDQKDRLDALSCHLSGLQGWCCLLQSQAQELRCRNSAQKAEYDSLQRHFQQRDGEFRQAQENGERLLQQVLRKKADWAQHENQRIEREKQKQLTRDLQAATRSILNVKLDPEKVKTGERKLAGKEDSEEKKGGEKLWKRPFRSASATSLSTARYKEVVKGWFDFRHKRGNSVSSGSVDQYCSWPSCVAACLPSGVADEQVS</sequence>
<dbReference type="Pfam" id="PF08614">
    <property type="entry name" value="ATG16"/>
    <property type="match status" value="1"/>
</dbReference>
<keyword evidence="3" id="KW-1185">Reference proteome</keyword>
<accession>A0A6P9D9C9</accession>
<feature type="domain" description="Autophagy-related protein 16" evidence="2">
    <location>
        <begin position="15"/>
        <end position="211"/>
    </location>
</feature>
<gene>
    <name evidence="4" type="primary">ATG16L2</name>
</gene>
<dbReference type="PANTHER" id="PTHR19878">
    <property type="entry name" value="AUTOPHAGY PROTEIN 16-LIKE"/>
    <property type="match status" value="1"/>
</dbReference>
<evidence type="ECO:0000313" key="4">
    <source>
        <dbReference type="RefSeq" id="XP_034291749.1"/>
    </source>
</evidence>
<dbReference type="OMA" id="REASIHK"/>
<dbReference type="InterPro" id="IPR013923">
    <property type="entry name" value="Autophagy-rel_prot_16_dom"/>
</dbReference>
<organism evidence="3 4">
    <name type="scientific">Pantherophis guttatus</name>
    <name type="common">Corn snake</name>
    <name type="synonym">Elaphe guttata</name>
    <dbReference type="NCBI Taxonomy" id="94885"/>
    <lineage>
        <taxon>Eukaryota</taxon>
        <taxon>Metazoa</taxon>
        <taxon>Chordata</taxon>
        <taxon>Craniata</taxon>
        <taxon>Vertebrata</taxon>
        <taxon>Euteleostomi</taxon>
        <taxon>Lepidosauria</taxon>
        <taxon>Squamata</taxon>
        <taxon>Bifurcata</taxon>
        <taxon>Unidentata</taxon>
        <taxon>Episquamata</taxon>
        <taxon>Toxicofera</taxon>
        <taxon>Serpentes</taxon>
        <taxon>Colubroidea</taxon>
        <taxon>Colubridae</taxon>
        <taxon>Colubrinae</taxon>
        <taxon>Pantherophis</taxon>
    </lineage>
</organism>
<name>A0A6P9D9C9_PANGU</name>
<feature type="region of interest" description="Disordered" evidence="1">
    <location>
        <begin position="246"/>
        <end position="265"/>
    </location>
</feature>
<dbReference type="AlphaFoldDB" id="A0A6P9D9C9"/>
<evidence type="ECO:0000256" key="1">
    <source>
        <dbReference type="SAM" id="MobiDB-lite"/>
    </source>
</evidence>
<dbReference type="KEGG" id="pgut:117676407"/>
<reference evidence="4" key="1">
    <citation type="submission" date="2025-08" db="UniProtKB">
        <authorList>
            <consortium name="RefSeq"/>
        </authorList>
    </citation>
    <scope>IDENTIFICATION</scope>
    <source>
        <tissue evidence="4">Blood</tissue>
    </source>
</reference>
<dbReference type="GO" id="GO:0000045">
    <property type="term" value="P:autophagosome assembly"/>
    <property type="evidence" value="ECO:0007669"/>
    <property type="project" value="InterPro"/>
</dbReference>
<evidence type="ECO:0000313" key="3">
    <source>
        <dbReference type="Proteomes" id="UP001652622"/>
    </source>
</evidence>
<proteinExistence type="predicted"/>
<protein>
    <submittedName>
        <fullName evidence="4">Protein Atg16l2 isoform X1</fullName>
    </submittedName>
</protein>